<dbReference type="Pfam" id="PF00392">
    <property type="entry name" value="GntR"/>
    <property type="match status" value="1"/>
</dbReference>
<dbReference type="PANTHER" id="PTHR44846">
    <property type="entry name" value="MANNOSYL-D-GLYCERATE TRANSPORT/METABOLISM SYSTEM REPRESSOR MNGR-RELATED"/>
    <property type="match status" value="1"/>
</dbReference>
<dbReference type="PATRIC" id="fig|1291734.4.peg.623"/>
<name>A0A0R1JHC4_9LACO</name>
<dbReference type="STRING" id="1291734.FD02_GL000607"/>
<dbReference type="PROSITE" id="PS50949">
    <property type="entry name" value="HTH_GNTR"/>
    <property type="match status" value="1"/>
</dbReference>
<evidence type="ECO:0000313" key="5">
    <source>
        <dbReference type="EMBL" id="KRK70536.1"/>
    </source>
</evidence>
<dbReference type="PRINTS" id="PR00035">
    <property type="entry name" value="HTHGNTR"/>
</dbReference>
<dbReference type="GO" id="GO:0045892">
    <property type="term" value="P:negative regulation of DNA-templated transcription"/>
    <property type="evidence" value="ECO:0007669"/>
    <property type="project" value="TreeGrafter"/>
</dbReference>
<keyword evidence="6" id="KW-1185">Reference proteome</keyword>
<evidence type="ECO:0000256" key="2">
    <source>
        <dbReference type="ARBA" id="ARBA00023125"/>
    </source>
</evidence>
<dbReference type="InterPro" id="IPR000524">
    <property type="entry name" value="Tscrpt_reg_HTH_GntR"/>
</dbReference>
<feature type="domain" description="HTH gntR-type" evidence="4">
    <location>
        <begin position="4"/>
        <end position="72"/>
    </location>
</feature>
<gene>
    <name evidence="5" type="ORF">FD02_GL000607</name>
</gene>
<accession>A0A0R1JHC4</accession>
<dbReference type="EMBL" id="AZDJ01000032">
    <property type="protein sequence ID" value="KRK70536.1"/>
    <property type="molecule type" value="Genomic_DNA"/>
</dbReference>
<dbReference type="InterPro" id="IPR036388">
    <property type="entry name" value="WH-like_DNA-bd_sf"/>
</dbReference>
<keyword evidence="3" id="KW-0804">Transcription</keyword>
<dbReference type="InterPro" id="IPR036390">
    <property type="entry name" value="WH_DNA-bd_sf"/>
</dbReference>
<dbReference type="CDD" id="cd07377">
    <property type="entry name" value="WHTH_GntR"/>
    <property type="match status" value="1"/>
</dbReference>
<evidence type="ECO:0000259" key="4">
    <source>
        <dbReference type="PROSITE" id="PS50949"/>
    </source>
</evidence>
<dbReference type="Gene3D" id="1.10.10.10">
    <property type="entry name" value="Winged helix-like DNA-binding domain superfamily/Winged helix DNA-binding domain"/>
    <property type="match status" value="1"/>
</dbReference>
<dbReference type="GO" id="GO:0003700">
    <property type="term" value="F:DNA-binding transcription factor activity"/>
    <property type="evidence" value="ECO:0007669"/>
    <property type="project" value="InterPro"/>
</dbReference>
<dbReference type="Proteomes" id="UP000051804">
    <property type="component" value="Unassembled WGS sequence"/>
</dbReference>
<reference evidence="5 6" key="1">
    <citation type="journal article" date="2015" name="Genome Announc.">
        <title>Expanding the biotechnology potential of lactobacilli through comparative genomics of 213 strains and associated genera.</title>
        <authorList>
            <person name="Sun Z."/>
            <person name="Harris H.M."/>
            <person name="McCann A."/>
            <person name="Guo C."/>
            <person name="Argimon S."/>
            <person name="Zhang W."/>
            <person name="Yang X."/>
            <person name="Jeffery I.B."/>
            <person name="Cooney J.C."/>
            <person name="Kagawa T.F."/>
            <person name="Liu W."/>
            <person name="Song Y."/>
            <person name="Salvetti E."/>
            <person name="Wrobel A."/>
            <person name="Rasinkangas P."/>
            <person name="Parkhill J."/>
            <person name="Rea M.C."/>
            <person name="O'Sullivan O."/>
            <person name="Ritari J."/>
            <person name="Douillard F.P."/>
            <person name="Paul Ross R."/>
            <person name="Yang R."/>
            <person name="Briner A.E."/>
            <person name="Felis G.E."/>
            <person name="de Vos W.M."/>
            <person name="Barrangou R."/>
            <person name="Klaenhammer T.R."/>
            <person name="Caufield P.W."/>
            <person name="Cui Y."/>
            <person name="Zhang H."/>
            <person name="O'Toole P.W."/>
        </authorList>
    </citation>
    <scope>NUCLEOTIDE SEQUENCE [LARGE SCALE GENOMIC DNA]</scope>
    <source>
        <strain evidence="5 6">JCM 17158</strain>
    </source>
</reference>
<dbReference type="OrthoDB" id="9815017at2"/>
<keyword evidence="1" id="KW-0805">Transcription regulation</keyword>
<comment type="caution">
    <text evidence="5">The sequence shown here is derived from an EMBL/GenBank/DDBJ whole genome shotgun (WGS) entry which is preliminary data.</text>
</comment>
<evidence type="ECO:0000313" key="6">
    <source>
        <dbReference type="Proteomes" id="UP000051804"/>
    </source>
</evidence>
<proteinExistence type="predicted"/>
<dbReference type="PANTHER" id="PTHR44846:SF1">
    <property type="entry name" value="MANNOSYL-D-GLYCERATE TRANSPORT_METABOLISM SYSTEM REPRESSOR MNGR-RELATED"/>
    <property type="match status" value="1"/>
</dbReference>
<sequence>MHKPAKYVQIYNQILQMIKNGQLPAGSKLPSEEILGNEFEVSRVTLRTALSLLKEDGVIKSVHGQGHFVSPSTNTDHTGIEALRIPVAESLTVPIDDREVYYHEAIPSAYTDRLFQMENVPYYTLNIWYRHEQVNVANAFVITPPSVIDRLGINLSSEAEIVKFVEQKLYAHCANSELTITQSDRKPSSFKRQWGSKSPLMLMTENLFAVTGELLAQSKFYIPSELFRTSLMRFPTAMQTRGQS</sequence>
<evidence type="ECO:0000256" key="3">
    <source>
        <dbReference type="ARBA" id="ARBA00023163"/>
    </source>
</evidence>
<organism evidence="5 6">
    <name type="scientific">Lacticaseibacillus nasuensis JCM 17158</name>
    <dbReference type="NCBI Taxonomy" id="1291734"/>
    <lineage>
        <taxon>Bacteria</taxon>
        <taxon>Bacillati</taxon>
        <taxon>Bacillota</taxon>
        <taxon>Bacilli</taxon>
        <taxon>Lactobacillales</taxon>
        <taxon>Lactobacillaceae</taxon>
        <taxon>Lacticaseibacillus</taxon>
    </lineage>
</organism>
<dbReference type="RefSeq" id="WP_054722281.1">
    <property type="nucleotide sequence ID" value="NZ_AZDJ01000032.1"/>
</dbReference>
<dbReference type="SUPFAM" id="SSF46785">
    <property type="entry name" value="Winged helix' DNA-binding domain"/>
    <property type="match status" value="1"/>
</dbReference>
<dbReference type="AlphaFoldDB" id="A0A0R1JHC4"/>
<protein>
    <submittedName>
        <fullName evidence="5">Transcriptional regulator</fullName>
    </submittedName>
</protein>
<dbReference type="GO" id="GO:0003677">
    <property type="term" value="F:DNA binding"/>
    <property type="evidence" value="ECO:0007669"/>
    <property type="project" value="UniProtKB-KW"/>
</dbReference>
<dbReference type="SMART" id="SM00345">
    <property type="entry name" value="HTH_GNTR"/>
    <property type="match status" value="1"/>
</dbReference>
<dbReference type="InterPro" id="IPR050679">
    <property type="entry name" value="Bact_HTH_transcr_reg"/>
</dbReference>
<evidence type="ECO:0000256" key="1">
    <source>
        <dbReference type="ARBA" id="ARBA00023015"/>
    </source>
</evidence>
<keyword evidence="2" id="KW-0238">DNA-binding</keyword>